<organism evidence="2 3">
    <name type="scientific">Melittangium boletus DSM 14713</name>
    <dbReference type="NCBI Taxonomy" id="1294270"/>
    <lineage>
        <taxon>Bacteria</taxon>
        <taxon>Pseudomonadati</taxon>
        <taxon>Myxococcota</taxon>
        <taxon>Myxococcia</taxon>
        <taxon>Myxococcales</taxon>
        <taxon>Cystobacterineae</taxon>
        <taxon>Archangiaceae</taxon>
        <taxon>Melittangium</taxon>
    </lineage>
</organism>
<gene>
    <name evidence="2" type="ORF">MEBOL_002554</name>
</gene>
<evidence type="ECO:0000313" key="3">
    <source>
        <dbReference type="Proteomes" id="UP000217289"/>
    </source>
</evidence>
<sequence>MPKRYFDLSDDVCVSGRWHIRPPMAEDGQAVDPWMFTEGQPLQLTTKLRMALRVKGRPLDFTLAGLDVPVVHAKVATLFAELAPQDIQLFPVDIEGQPEQFSILVATKLIQCIDESASDEVRRWRAEDGCPEKTGNYRVVSGMRIDTSKVGDAKVFRTWGWSVALIVSEEIKEALEHIGATGVKFTGV</sequence>
<protein>
    <recommendedName>
        <fullName evidence="1">Immunity MXAN-0049 protein domain-containing protein</fullName>
    </recommendedName>
</protein>
<dbReference type="Proteomes" id="UP000217289">
    <property type="component" value="Chromosome"/>
</dbReference>
<keyword evidence="3" id="KW-1185">Reference proteome</keyword>
<evidence type="ECO:0000313" key="2">
    <source>
        <dbReference type="EMBL" id="ATB29105.1"/>
    </source>
</evidence>
<dbReference type="InterPro" id="IPR012433">
    <property type="entry name" value="Imm11"/>
</dbReference>
<reference evidence="2 3" key="1">
    <citation type="submission" date="2017-06" db="EMBL/GenBank/DDBJ databases">
        <authorList>
            <person name="Kim H.J."/>
            <person name="Triplett B.A."/>
        </authorList>
    </citation>
    <scope>NUCLEOTIDE SEQUENCE [LARGE SCALE GENOMIC DNA]</scope>
    <source>
        <strain evidence="2 3">DSM 14713</strain>
    </source>
</reference>
<evidence type="ECO:0000259" key="1">
    <source>
        <dbReference type="Pfam" id="PF07791"/>
    </source>
</evidence>
<dbReference type="OrthoDB" id="5509251at2"/>
<feature type="domain" description="Immunity MXAN-0049 protein" evidence="1">
    <location>
        <begin position="10"/>
        <end position="186"/>
    </location>
</feature>
<dbReference type="EMBL" id="CP022163">
    <property type="protein sequence ID" value="ATB29105.1"/>
    <property type="molecule type" value="Genomic_DNA"/>
</dbReference>
<name>A0A250IBH4_9BACT</name>
<dbReference type="Pfam" id="PF07791">
    <property type="entry name" value="Imm11"/>
    <property type="match status" value="1"/>
</dbReference>
<proteinExistence type="predicted"/>
<dbReference type="KEGG" id="mbd:MEBOL_002554"/>
<dbReference type="RefSeq" id="WP_095977721.1">
    <property type="nucleotide sequence ID" value="NZ_CP022163.1"/>
</dbReference>
<dbReference type="AlphaFoldDB" id="A0A250IBH4"/>
<accession>A0A250IBH4</accession>